<name>A0A9Q4L8S6_9EURY</name>
<dbReference type="RefSeq" id="WP_277523262.1">
    <property type="nucleotide sequence ID" value="NZ_JAMQOT010000006.1"/>
</dbReference>
<feature type="transmembrane region" description="Helical" evidence="1">
    <location>
        <begin position="89"/>
        <end position="108"/>
    </location>
</feature>
<gene>
    <name evidence="2" type="ORF">NDI89_17275</name>
</gene>
<reference evidence="2" key="1">
    <citation type="submission" date="2022-06" db="EMBL/GenBank/DDBJ databases">
        <title>Natrinema sp. a new haloarchaeum isolate from saline soil.</title>
        <authorList>
            <person name="Strakova D."/>
            <person name="Galisteo C."/>
            <person name="Sanchez-Porro C."/>
            <person name="Ventosa A."/>
        </authorList>
    </citation>
    <scope>NUCLEOTIDE SEQUENCE</scope>
    <source>
        <strain evidence="2">S1CR25-10</strain>
    </source>
</reference>
<dbReference type="EMBL" id="JAMQOT010000006">
    <property type="protein sequence ID" value="MDF9747341.1"/>
    <property type="molecule type" value="Genomic_DNA"/>
</dbReference>
<proteinExistence type="predicted"/>
<organism evidence="2 3">
    <name type="scientific">Natrinema salsiterrestre</name>
    <dbReference type="NCBI Taxonomy" id="2950540"/>
    <lineage>
        <taxon>Archaea</taxon>
        <taxon>Methanobacteriati</taxon>
        <taxon>Methanobacteriota</taxon>
        <taxon>Stenosarchaea group</taxon>
        <taxon>Halobacteria</taxon>
        <taxon>Halobacteriales</taxon>
        <taxon>Natrialbaceae</taxon>
        <taxon>Natrinema</taxon>
    </lineage>
</organism>
<keyword evidence="1" id="KW-0472">Membrane</keyword>
<feature type="transmembrane region" description="Helical" evidence="1">
    <location>
        <begin position="46"/>
        <end position="68"/>
    </location>
</feature>
<evidence type="ECO:0008006" key="4">
    <source>
        <dbReference type="Google" id="ProtNLM"/>
    </source>
</evidence>
<evidence type="ECO:0000313" key="3">
    <source>
        <dbReference type="Proteomes" id="UP001154061"/>
    </source>
</evidence>
<sequence>MGRNTKATADPESGPPDGVFQVVFGVYTGVIVAGSATTVVEPNAPSTIALLGTAFAAFLVGSAVGVVLTRRLHGLPVWLGRTWPRRVTIAVSMALLVLTVLVSLLGVVESRSGVVALGSTFGVAVAGLVVARCAENRYVDAVTCDEPLETWQWEPSSFVNHDRLLVFAWGGLAVIHGVSGEPLTAVTWVGLATTVVAFGPARGRVEQWLPGEPDTPPEVRVYEAGIVMTRPYMQEFVPWKSVSHVRLRNDELVIDRGFFDWRFDRDELEDPEAVLAAIERRLEEAGTR</sequence>
<evidence type="ECO:0000313" key="2">
    <source>
        <dbReference type="EMBL" id="MDF9747341.1"/>
    </source>
</evidence>
<dbReference type="Proteomes" id="UP001154061">
    <property type="component" value="Unassembled WGS sequence"/>
</dbReference>
<keyword evidence="3" id="KW-1185">Reference proteome</keyword>
<dbReference type="AlphaFoldDB" id="A0A9Q4L8S6"/>
<evidence type="ECO:0000256" key="1">
    <source>
        <dbReference type="SAM" id="Phobius"/>
    </source>
</evidence>
<feature type="transmembrane region" description="Helical" evidence="1">
    <location>
        <begin position="114"/>
        <end position="131"/>
    </location>
</feature>
<comment type="caution">
    <text evidence="2">The sequence shown here is derived from an EMBL/GenBank/DDBJ whole genome shotgun (WGS) entry which is preliminary data.</text>
</comment>
<keyword evidence="1" id="KW-1133">Transmembrane helix</keyword>
<keyword evidence="1" id="KW-0812">Transmembrane</keyword>
<feature type="transmembrane region" description="Helical" evidence="1">
    <location>
        <begin position="20"/>
        <end position="40"/>
    </location>
</feature>
<protein>
    <recommendedName>
        <fullName evidence="4">PH domain-containing protein</fullName>
    </recommendedName>
</protein>
<accession>A0A9Q4L8S6</accession>